<dbReference type="EMBL" id="CP034412">
    <property type="protein sequence ID" value="QCY46522.1"/>
    <property type="molecule type" value="Genomic_DNA"/>
</dbReference>
<evidence type="ECO:0000256" key="11">
    <source>
        <dbReference type="ARBA" id="ARBA00022692"/>
    </source>
</evidence>
<feature type="transmembrane region" description="Helical" evidence="20">
    <location>
        <begin position="244"/>
        <end position="262"/>
    </location>
</feature>
<keyword evidence="10 18" id="KW-0808">Transferase</keyword>
<organism evidence="21 22">
    <name type="scientific">Glutamicibacter creatinolyticus</name>
    <dbReference type="NCBI Taxonomy" id="162496"/>
    <lineage>
        <taxon>Bacteria</taxon>
        <taxon>Bacillati</taxon>
        <taxon>Actinomycetota</taxon>
        <taxon>Actinomycetes</taxon>
        <taxon>Micrococcales</taxon>
        <taxon>Micrococcaceae</taxon>
        <taxon>Glutamicibacter</taxon>
    </lineage>
</organism>
<evidence type="ECO:0000256" key="19">
    <source>
        <dbReference type="SAM" id="MobiDB-lite"/>
    </source>
</evidence>
<evidence type="ECO:0000313" key="22">
    <source>
        <dbReference type="Proteomes" id="UP000307000"/>
    </source>
</evidence>
<keyword evidence="16" id="KW-0594">Phospholipid biosynthesis</keyword>
<evidence type="ECO:0000256" key="4">
    <source>
        <dbReference type="ARBA" id="ARBA00005189"/>
    </source>
</evidence>
<dbReference type="AlphaFoldDB" id="A0A5B7WRL6"/>
<proteinExistence type="inferred from homology"/>
<dbReference type="Proteomes" id="UP000307000">
    <property type="component" value="Chromosome"/>
</dbReference>
<evidence type="ECO:0000256" key="14">
    <source>
        <dbReference type="ARBA" id="ARBA00023098"/>
    </source>
</evidence>
<comment type="catalytic activity">
    <reaction evidence="1 18">
        <text>a 1,2-diacyl-sn-glycero-3-phosphate + CTP + H(+) = a CDP-1,2-diacyl-sn-glycerol + diphosphate</text>
        <dbReference type="Rhea" id="RHEA:16229"/>
        <dbReference type="ChEBI" id="CHEBI:15378"/>
        <dbReference type="ChEBI" id="CHEBI:33019"/>
        <dbReference type="ChEBI" id="CHEBI:37563"/>
        <dbReference type="ChEBI" id="CHEBI:58332"/>
        <dbReference type="ChEBI" id="CHEBI:58608"/>
        <dbReference type="EC" id="2.7.7.41"/>
    </reaction>
</comment>
<evidence type="ECO:0000313" key="21">
    <source>
        <dbReference type="EMBL" id="QCY46522.1"/>
    </source>
</evidence>
<evidence type="ECO:0000256" key="15">
    <source>
        <dbReference type="ARBA" id="ARBA00023136"/>
    </source>
</evidence>
<feature type="transmembrane region" description="Helical" evidence="20">
    <location>
        <begin position="153"/>
        <end position="173"/>
    </location>
</feature>
<keyword evidence="9" id="KW-0444">Lipid biosynthesis</keyword>
<keyword evidence="11 18" id="KW-0812">Transmembrane</keyword>
<evidence type="ECO:0000256" key="7">
    <source>
        <dbReference type="ARBA" id="ARBA00019373"/>
    </source>
</evidence>
<evidence type="ECO:0000256" key="16">
    <source>
        <dbReference type="ARBA" id="ARBA00023209"/>
    </source>
</evidence>
<dbReference type="GO" id="GO:0004605">
    <property type="term" value="F:phosphatidate cytidylyltransferase activity"/>
    <property type="evidence" value="ECO:0007669"/>
    <property type="project" value="UniProtKB-EC"/>
</dbReference>
<dbReference type="PANTHER" id="PTHR46382:SF1">
    <property type="entry name" value="PHOSPHATIDATE CYTIDYLYLTRANSFERASE"/>
    <property type="match status" value="1"/>
</dbReference>
<comment type="pathway">
    <text evidence="3 18">Phospholipid metabolism; CDP-diacylglycerol biosynthesis; CDP-diacylglycerol from sn-glycerol 3-phosphate: step 3/3.</text>
</comment>
<dbReference type="UniPathway" id="UPA00557">
    <property type="reaction ID" value="UER00614"/>
</dbReference>
<feature type="region of interest" description="Disordered" evidence="19">
    <location>
        <begin position="1"/>
        <end position="30"/>
    </location>
</feature>
<evidence type="ECO:0000256" key="20">
    <source>
        <dbReference type="SAM" id="Phobius"/>
    </source>
</evidence>
<comment type="similarity">
    <text evidence="5 18">Belongs to the CDS family.</text>
</comment>
<gene>
    <name evidence="21" type="primary">cdsA</name>
    <name evidence="21" type="ORF">GcLGCM259_0766</name>
</gene>
<dbReference type="GO" id="GO:0005886">
    <property type="term" value="C:plasma membrane"/>
    <property type="evidence" value="ECO:0007669"/>
    <property type="project" value="UniProtKB-SubCell"/>
</dbReference>
<evidence type="ECO:0000256" key="13">
    <source>
        <dbReference type="ARBA" id="ARBA00022989"/>
    </source>
</evidence>
<evidence type="ECO:0000256" key="3">
    <source>
        <dbReference type="ARBA" id="ARBA00005119"/>
    </source>
</evidence>
<feature type="transmembrane region" description="Helical" evidence="20">
    <location>
        <begin position="219"/>
        <end position="238"/>
    </location>
</feature>
<keyword evidence="17" id="KW-1208">Phospholipid metabolism</keyword>
<evidence type="ECO:0000256" key="2">
    <source>
        <dbReference type="ARBA" id="ARBA00004651"/>
    </source>
</evidence>
<comment type="subcellular location">
    <subcellularLocation>
        <location evidence="2">Cell membrane</location>
        <topology evidence="2">Multi-pass membrane protein</topology>
    </subcellularLocation>
</comment>
<evidence type="ECO:0000256" key="12">
    <source>
        <dbReference type="ARBA" id="ARBA00022695"/>
    </source>
</evidence>
<reference evidence="21 22" key="1">
    <citation type="submission" date="2018-12" db="EMBL/GenBank/DDBJ databases">
        <title>Complete Genome Sequence of Glutamicibacter creatinolyticus strain LGCM259,isolated from an abscess of a 12-year-old mare in Italy.</title>
        <authorList>
            <person name="Santos R.G."/>
            <person name="Silva A.L."/>
            <person name="Seyffert N."/>
            <person name="Castro T.L.P."/>
            <person name="Attili A.R."/>
            <person name="Rifici C."/>
            <person name="Mazzullo G."/>
            <person name="Brenig B."/>
            <person name="Venanzi F."/>
            <person name="Azevedo V."/>
        </authorList>
    </citation>
    <scope>NUCLEOTIDE SEQUENCE [LARGE SCALE GENOMIC DNA]</scope>
    <source>
        <strain evidence="21 22">LGCM 259</strain>
    </source>
</reference>
<keyword evidence="13 20" id="KW-1133">Transmembrane helix</keyword>
<sequence>MPDQPDPVGGTAAQVPPTDSGPRAPRTRRELRAAEQAAAASKSKAGRDLPAAIAVGLVLLGAVLVGLFWFPLALLAMVVVLAGLGSWEVARATSHVRTAVPLTPVLLACALLPAAAYFGGLQALGFAYLGSLLLAVLFRIMEGLKGASASIMASVFIISWVPLLLSFAVLLLADEKGRWLIASMLLLVVANDTFGYIVGVLLGRHPMAPKVSPKKSWEGFAGSMLGAMVIGALCAQYLLQMPWWTGLILAVFIVVAATTGDLSESMVKRELGIKDMSNLLPGHGGVMDRLDSVLFSVPLTYLASHLIDWVTTYS</sequence>
<evidence type="ECO:0000256" key="5">
    <source>
        <dbReference type="ARBA" id="ARBA00010185"/>
    </source>
</evidence>
<evidence type="ECO:0000256" key="9">
    <source>
        <dbReference type="ARBA" id="ARBA00022516"/>
    </source>
</evidence>
<feature type="transmembrane region" description="Helical" evidence="20">
    <location>
        <begin position="51"/>
        <end position="84"/>
    </location>
</feature>
<keyword evidence="15 20" id="KW-0472">Membrane</keyword>
<dbReference type="PROSITE" id="PS01315">
    <property type="entry name" value="CDS"/>
    <property type="match status" value="1"/>
</dbReference>
<feature type="transmembrane region" description="Helical" evidence="20">
    <location>
        <begin position="123"/>
        <end position="141"/>
    </location>
</feature>
<feature type="transmembrane region" description="Helical" evidence="20">
    <location>
        <begin position="179"/>
        <end position="198"/>
    </location>
</feature>
<dbReference type="GO" id="GO:0016024">
    <property type="term" value="P:CDP-diacylglycerol biosynthetic process"/>
    <property type="evidence" value="ECO:0007669"/>
    <property type="project" value="UniProtKB-UniPathway"/>
</dbReference>
<evidence type="ECO:0000256" key="8">
    <source>
        <dbReference type="ARBA" id="ARBA00022475"/>
    </source>
</evidence>
<dbReference type="EC" id="2.7.7.41" evidence="6 18"/>
<evidence type="ECO:0000256" key="6">
    <source>
        <dbReference type="ARBA" id="ARBA00012487"/>
    </source>
</evidence>
<protein>
    <recommendedName>
        <fullName evidence="7 18">Phosphatidate cytidylyltransferase</fullName>
        <ecNumber evidence="6 18">2.7.7.41</ecNumber>
    </recommendedName>
</protein>
<evidence type="ECO:0000256" key="10">
    <source>
        <dbReference type="ARBA" id="ARBA00022679"/>
    </source>
</evidence>
<dbReference type="Pfam" id="PF01148">
    <property type="entry name" value="CTP_transf_1"/>
    <property type="match status" value="1"/>
</dbReference>
<evidence type="ECO:0000256" key="1">
    <source>
        <dbReference type="ARBA" id="ARBA00001698"/>
    </source>
</evidence>
<feature type="transmembrane region" description="Helical" evidence="20">
    <location>
        <begin position="96"/>
        <end position="117"/>
    </location>
</feature>
<dbReference type="KEGG" id="gcr:GcLGCM259_0766"/>
<comment type="pathway">
    <text evidence="4">Lipid metabolism.</text>
</comment>
<evidence type="ECO:0000256" key="17">
    <source>
        <dbReference type="ARBA" id="ARBA00023264"/>
    </source>
</evidence>
<accession>A0A5B7WRL6</accession>
<dbReference type="PANTHER" id="PTHR46382">
    <property type="entry name" value="PHOSPHATIDATE CYTIDYLYLTRANSFERASE"/>
    <property type="match status" value="1"/>
</dbReference>
<evidence type="ECO:0000256" key="18">
    <source>
        <dbReference type="RuleBase" id="RU003938"/>
    </source>
</evidence>
<keyword evidence="14" id="KW-0443">Lipid metabolism</keyword>
<name>A0A5B7WRL6_9MICC</name>
<dbReference type="RefSeq" id="WP_138925838.1">
    <property type="nucleotide sequence ID" value="NZ_CP034412.1"/>
</dbReference>
<keyword evidence="12 18" id="KW-0548">Nucleotidyltransferase</keyword>
<keyword evidence="22" id="KW-1185">Reference proteome</keyword>
<dbReference type="InterPro" id="IPR000374">
    <property type="entry name" value="PC_trans"/>
</dbReference>
<keyword evidence="8" id="KW-1003">Cell membrane</keyword>